<dbReference type="Pfam" id="PF01262">
    <property type="entry name" value="AlaDh_PNT_C"/>
    <property type="match status" value="1"/>
</dbReference>
<comment type="function">
    <text evidence="1">The transhydrogenation between NADH and NADP is coupled to respiration and ATP hydrolysis and functions as a proton pump across the membrane.</text>
</comment>
<dbReference type="InterPro" id="IPR007698">
    <property type="entry name" value="AlaDH/PNT_NAD(H)-bd"/>
</dbReference>
<dbReference type="GO" id="GO:0008750">
    <property type="term" value="F:proton-translocating NAD(P)+ transhydrogenase activity"/>
    <property type="evidence" value="ECO:0007669"/>
    <property type="project" value="UniProtKB-EC"/>
</dbReference>
<evidence type="ECO:0000313" key="11">
    <source>
        <dbReference type="EMBL" id="MBE1606195.1"/>
    </source>
</evidence>
<keyword evidence="11" id="KW-0560">Oxidoreductase</keyword>
<organism evidence="11 12">
    <name type="scientific">Actinopolymorpha pittospori</name>
    <dbReference type="NCBI Taxonomy" id="648752"/>
    <lineage>
        <taxon>Bacteria</taxon>
        <taxon>Bacillati</taxon>
        <taxon>Actinomycetota</taxon>
        <taxon>Actinomycetes</taxon>
        <taxon>Propionibacteriales</taxon>
        <taxon>Actinopolymorphaceae</taxon>
        <taxon>Actinopolymorpha</taxon>
    </lineage>
</organism>
<dbReference type="SUPFAM" id="SSF52283">
    <property type="entry name" value="Formate/glycerate dehydrogenase catalytic domain-like"/>
    <property type="match status" value="1"/>
</dbReference>
<evidence type="ECO:0000259" key="10">
    <source>
        <dbReference type="SMART" id="SM01003"/>
    </source>
</evidence>
<dbReference type="SMART" id="SM01003">
    <property type="entry name" value="AlaDh_PNT_N"/>
    <property type="match status" value="1"/>
</dbReference>
<evidence type="ECO:0000256" key="8">
    <source>
        <dbReference type="ARBA" id="ARBA00048202"/>
    </source>
</evidence>
<dbReference type="PANTHER" id="PTHR10160:SF19">
    <property type="entry name" value="PROTON-TRANSLOCATING NAD(P)(+) TRANSHYDROGENASE"/>
    <property type="match status" value="1"/>
</dbReference>
<evidence type="ECO:0000256" key="5">
    <source>
        <dbReference type="ARBA" id="ARBA00022857"/>
    </source>
</evidence>
<feature type="domain" description="Alanine dehydrogenase/pyridine nucleotide transhydrogenase NAD(H)-binding" evidence="9">
    <location>
        <begin position="145"/>
        <end position="308"/>
    </location>
</feature>
<feature type="domain" description="Alanine dehydrogenase/pyridine nucleotide transhydrogenase N-terminal" evidence="10">
    <location>
        <begin position="4"/>
        <end position="136"/>
    </location>
</feature>
<comment type="similarity">
    <text evidence="2">Belongs to the AlaDH/PNT family.</text>
</comment>
<keyword evidence="7" id="KW-0520">NAD</keyword>
<proteinExistence type="inferred from homology"/>
<sequence length="374" mass="39640">MRIAVLRERRPGERRVALLPEQIPQLLEAGVDVSVESDAGAEVGASDEAYRAAGAEVGEDVLEDVNAVLSVQPINLSTARRLSEGTVTISFLPTAEEGPLVRRLRERQITSFSMDLVPRTSRAQPMDAMSSQSMVAGYRGAIVAAERLPRFFPMFMTSAGTVRPAKVLVLGAGVAGLQAIATARRLGAVVQAYDVRRSSAEEIASLGAKFVEVDLPPLEGEGGYAREMTEERSTRQRELLAPHVADADVLITTASVPGRQAPLLVTAEMVAGMRPGSVVVDLAADQGGNVAGSIPGQELSVDGVLVWGGSNVASQLPRPASELYAHNVVNLFLLMVRAGDLHLDFDDDILAAACVTHAGRITHRPTLELLGEVG</sequence>
<dbReference type="CDD" id="cd05304">
    <property type="entry name" value="Rubrum_tdh"/>
    <property type="match status" value="1"/>
</dbReference>
<dbReference type="PANTHER" id="PTHR10160">
    <property type="entry name" value="NAD(P) TRANSHYDROGENASE"/>
    <property type="match status" value="1"/>
</dbReference>
<name>A0A927RBL3_9ACTN</name>
<evidence type="ECO:0000256" key="6">
    <source>
        <dbReference type="ARBA" id="ARBA00022967"/>
    </source>
</evidence>
<dbReference type="GO" id="GO:0005886">
    <property type="term" value="C:plasma membrane"/>
    <property type="evidence" value="ECO:0007669"/>
    <property type="project" value="TreeGrafter"/>
</dbReference>
<dbReference type="Gene3D" id="3.40.50.720">
    <property type="entry name" value="NAD(P)-binding Rossmann-like Domain"/>
    <property type="match status" value="2"/>
</dbReference>
<dbReference type="SUPFAM" id="SSF51735">
    <property type="entry name" value="NAD(P)-binding Rossmann-fold domains"/>
    <property type="match status" value="1"/>
</dbReference>
<dbReference type="EMBL" id="JADBEM010000001">
    <property type="protein sequence ID" value="MBE1606195.1"/>
    <property type="molecule type" value="Genomic_DNA"/>
</dbReference>
<evidence type="ECO:0000256" key="3">
    <source>
        <dbReference type="ARBA" id="ARBA00012943"/>
    </source>
</evidence>
<dbReference type="SMART" id="SM01002">
    <property type="entry name" value="AlaDh_PNT_C"/>
    <property type="match status" value="1"/>
</dbReference>
<accession>A0A927RBL3</accession>
<dbReference type="InterPro" id="IPR008143">
    <property type="entry name" value="Ala_DH/PNT_CS2"/>
</dbReference>
<keyword evidence="12" id="KW-1185">Reference proteome</keyword>
<dbReference type="Proteomes" id="UP000638648">
    <property type="component" value="Unassembled WGS sequence"/>
</dbReference>
<gene>
    <name evidence="11" type="ORF">HEB94_003043</name>
</gene>
<dbReference type="InterPro" id="IPR007886">
    <property type="entry name" value="AlaDH/PNT_N"/>
</dbReference>
<keyword evidence="4" id="KW-0547">Nucleotide-binding</keyword>
<evidence type="ECO:0000256" key="4">
    <source>
        <dbReference type="ARBA" id="ARBA00022741"/>
    </source>
</evidence>
<dbReference type="GO" id="GO:0006740">
    <property type="term" value="P:NADPH regeneration"/>
    <property type="evidence" value="ECO:0007669"/>
    <property type="project" value="TreeGrafter"/>
</dbReference>
<dbReference type="GO" id="GO:0016491">
    <property type="term" value="F:oxidoreductase activity"/>
    <property type="evidence" value="ECO:0007669"/>
    <property type="project" value="UniProtKB-KW"/>
</dbReference>
<evidence type="ECO:0000256" key="7">
    <source>
        <dbReference type="ARBA" id="ARBA00023027"/>
    </source>
</evidence>
<keyword evidence="6" id="KW-1278">Translocase</keyword>
<dbReference type="PROSITE" id="PS00837">
    <property type="entry name" value="ALADH_PNT_2"/>
    <property type="match status" value="1"/>
</dbReference>
<dbReference type="Pfam" id="PF05222">
    <property type="entry name" value="AlaDh_PNT_N"/>
    <property type="match status" value="1"/>
</dbReference>
<reference evidence="11" key="1">
    <citation type="submission" date="2020-10" db="EMBL/GenBank/DDBJ databases">
        <title>Sequencing the genomes of 1000 actinobacteria strains.</title>
        <authorList>
            <person name="Klenk H.-P."/>
        </authorList>
    </citation>
    <scope>NUCLEOTIDE SEQUENCE</scope>
    <source>
        <strain evidence="11">DSM 45354</strain>
    </source>
</reference>
<dbReference type="RefSeq" id="WP_192750365.1">
    <property type="nucleotide sequence ID" value="NZ_BAABJL010000011.1"/>
</dbReference>
<dbReference type="GO" id="GO:0050661">
    <property type="term" value="F:NADP binding"/>
    <property type="evidence" value="ECO:0007669"/>
    <property type="project" value="TreeGrafter"/>
</dbReference>
<dbReference type="EC" id="7.1.1.1" evidence="3"/>
<dbReference type="AlphaFoldDB" id="A0A927RBL3"/>
<keyword evidence="5" id="KW-0521">NADP</keyword>
<evidence type="ECO:0000256" key="2">
    <source>
        <dbReference type="ARBA" id="ARBA00005689"/>
    </source>
</evidence>
<protein>
    <recommendedName>
        <fullName evidence="3">proton-translocating NAD(P)(+) transhydrogenase</fullName>
        <ecNumber evidence="3">7.1.1.1</ecNumber>
    </recommendedName>
</protein>
<comment type="catalytic activity">
    <reaction evidence="8">
        <text>NAD(+) + NADPH + H(+)(in) = NADH + NADP(+) + H(+)(out)</text>
        <dbReference type="Rhea" id="RHEA:47992"/>
        <dbReference type="ChEBI" id="CHEBI:15378"/>
        <dbReference type="ChEBI" id="CHEBI:57540"/>
        <dbReference type="ChEBI" id="CHEBI:57783"/>
        <dbReference type="ChEBI" id="CHEBI:57945"/>
        <dbReference type="ChEBI" id="CHEBI:58349"/>
        <dbReference type="EC" id="7.1.1.1"/>
    </reaction>
</comment>
<comment type="caution">
    <text evidence="11">The sequence shown here is derived from an EMBL/GenBank/DDBJ whole genome shotgun (WGS) entry which is preliminary data.</text>
</comment>
<evidence type="ECO:0000259" key="9">
    <source>
        <dbReference type="SMART" id="SM01002"/>
    </source>
</evidence>
<evidence type="ECO:0000313" key="12">
    <source>
        <dbReference type="Proteomes" id="UP000638648"/>
    </source>
</evidence>
<evidence type="ECO:0000256" key="1">
    <source>
        <dbReference type="ARBA" id="ARBA00003943"/>
    </source>
</evidence>
<dbReference type="InterPro" id="IPR036291">
    <property type="entry name" value="NAD(P)-bd_dom_sf"/>
</dbReference>